<dbReference type="Pfam" id="PF04195">
    <property type="entry name" value="Transposase_28"/>
    <property type="match status" value="1"/>
</dbReference>
<feature type="compositionally biased region" description="Acidic residues" evidence="1">
    <location>
        <begin position="386"/>
        <end position="395"/>
    </location>
</feature>
<dbReference type="Proteomes" id="UP001231189">
    <property type="component" value="Unassembled WGS sequence"/>
</dbReference>
<name>A0AAD8WTA2_LOLMU</name>
<evidence type="ECO:0000313" key="3">
    <source>
        <dbReference type="EMBL" id="KAK1678031.1"/>
    </source>
</evidence>
<gene>
    <name evidence="3" type="ORF">QYE76_038879</name>
</gene>
<feature type="compositionally biased region" description="Acidic residues" evidence="1">
    <location>
        <begin position="302"/>
        <end position="318"/>
    </location>
</feature>
<organism evidence="3 4">
    <name type="scientific">Lolium multiflorum</name>
    <name type="common">Italian ryegrass</name>
    <name type="synonym">Lolium perenne subsp. multiflorum</name>
    <dbReference type="NCBI Taxonomy" id="4521"/>
    <lineage>
        <taxon>Eukaryota</taxon>
        <taxon>Viridiplantae</taxon>
        <taxon>Streptophyta</taxon>
        <taxon>Embryophyta</taxon>
        <taxon>Tracheophyta</taxon>
        <taxon>Spermatophyta</taxon>
        <taxon>Magnoliopsida</taxon>
        <taxon>Liliopsida</taxon>
        <taxon>Poales</taxon>
        <taxon>Poaceae</taxon>
        <taxon>BOP clade</taxon>
        <taxon>Pooideae</taxon>
        <taxon>Poodae</taxon>
        <taxon>Poeae</taxon>
        <taxon>Poeae Chloroplast Group 2 (Poeae type)</taxon>
        <taxon>Loliodinae</taxon>
        <taxon>Loliinae</taxon>
        <taxon>Lolium</taxon>
    </lineage>
</organism>
<evidence type="ECO:0000313" key="4">
    <source>
        <dbReference type="Proteomes" id="UP001231189"/>
    </source>
</evidence>
<feature type="region of interest" description="Disordered" evidence="1">
    <location>
        <begin position="254"/>
        <end position="357"/>
    </location>
</feature>
<accession>A0AAD8WTA2</accession>
<feature type="compositionally biased region" description="Polar residues" evidence="1">
    <location>
        <begin position="340"/>
        <end position="356"/>
    </location>
</feature>
<sequence length="440" mass="48576">MEPTEISGWERSKISNQDLNTLKTLGLLKKEDLIFPDEESFPMTRIGYRVTFVDHLIRGLSSPIHEFLRGLLFVYRIQLHQLTPNSILHISIFVTLSRNITYNVDGVVICIRPEVDYFDVKFPDSVQGWRQRWLYIQEEDVDSQEYNIAPFDGVANILRRRSWDAEATDEEKTAIDALMKRIHELQITAVKNCRVFKSLLTSLGSGCSLCSLRTPSGCMLVRKMLIAYPRTFCQGLGEARSTFFFAEQETRGSRKSAASSKKDTETEASESVRSPPSAVSPKNKRKRSETEDFGASKLAELALEESFPEDEGNFDPYDDAGSVSSGEKEEEEEIAVLSAAPTTSDGSVHPPGSQSIGFRKADTLRDLTRIATAVTRCSGGDGGVDGGDDDDDDGDDVRSMTMAMASIPPPGGNFPGGFLPAGELFSLWCSPPRRGGCNPS</sequence>
<dbReference type="EMBL" id="JAUUTY010000002">
    <property type="protein sequence ID" value="KAK1678031.1"/>
    <property type="molecule type" value="Genomic_DNA"/>
</dbReference>
<reference evidence="3" key="1">
    <citation type="submission" date="2023-07" db="EMBL/GenBank/DDBJ databases">
        <title>A chromosome-level genome assembly of Lolium multiflorum.</title>
        <authorList>
            <person name="Chen Y."/>
            <person name="Copetti D."/>
            <person name="Kolliker R."/>
            <person name="Studer B."/>
        </authorList>
    </citation>
    <scope>NUCLEOTIDE SEQUENCE</scope>
    <source>
        <strain evidence="3">02402/16</strain>
        <tissue evidence="3">Leaf</tissue>
    </source>
</reference>
<dbReference type="PANTHER" id="PTHR33026">
    <property type="entry name" value="OS06G0360600 PROTEIN"/>
    <property type="match status" value="1"/>
</dbReference>
<dbReference type="InterPro" id="IPR007321">
    <property type="entry name" value="Transposase_28"/>
</dbReference>
<protein>
    <recommendedName>
        <fullName evidence="2">Transposase (putative) gypsy type domain-containing protein</fullName>
    </recommendedName>
</protein>
<dbReference type="PANTHER" id="PTHR33026:SF7">
    <property type="entry name" value="OS03G0100275 PROTEIN"/>
    <property type="match status" value="1"/>
</dbReference>
<comment type="caution">
    <text evidence="3">The sequence shown here is derived from an EMBL/GenBank/DDBJ whole genome shotgun (WGS) entry which is preliminary data.</text>
</comment>
<evidence type="ECO:0000259" key="2">
    <source>
        <dbReference type="Pfam" id="PF04195"/>
    </source>
</evidence>
<evidence type="ECO:0000256" key="1">
    <source>
        <dbReference type="SAM" id="MobiDB-lite"/>
    </source>
</evidence>
<feature type="domain" description="Transposase (putative) gypsy type" evidence="2">
    <location>
        <begin position="50"/>
        <end position="99"/>
    </location>
</feature>
<proteinExistence type="predicted"/>
<dbReference type="AlphaFoldDB" id="A0AAD8WTA2"/>
<feature type="region of interest" description="Disordered" evidence="1">
    <location>
        <begin position="376"/>
        <end position="397"/>
    </location>
</feature>
<keyword evidence="4" id="KW-1185">Reference proteome</keyword>